<feature type="transmembrane region" description="Helical" evidence="1">
    <location>
        <begin position="81"/>
        <end position="103"/>
    </location>
</feature>
<keyword evidence="1" id="KW-0812">Transmembrane</keyword>
<gene>
    <name evidence="2" type="ORF">MNEG_16314</name>
</gene>
<protein>
    <submittedName>
        <fullName evidence="2">Uncharacterized protein</fullName>
    </submittedName>
</protein>
<keyword evidence="3" id="KW-1185">Reference proteome</keyword>
<feature type="transmembrane region" description="Helical" evidence="1">
    <location>
        <begin position="109"/>
        <end position="127"/>
    </location>
</feature>
<evidence type="ECO:0000313" key="2">
    <source>
        <dbReference type="EMBL" id="KIY91649.1"/>
    </source>
</evidence>
<keyword evidence="1" id="KW-1133">Transmembrane helix</keyword>
<accession>A0A0D2LI23</accession>
<dbReference type="EMBL" id="KK106446">
    <property type="protein sequence ID" value="KIY91649.1"/>
    <property type="molecule type" value="Genomic_DNA"/>
</dbReference>
<dbReference type="Proteomes" id="UP000054498">
    <property type="component" value="Unassembled WGS sequence"/>
</dbReference>
<dbReference type="AlphaFoldDB" id="A0A0D2LI23"/>
<evidence type="ECO:0000313" key="3">
    <source>
        <dbReference type="Proteomes" id="UP000054498"/>
    </source>
</evidence>
<name>A0A0D2LI23_9CHLO</name>
<dbReference type="GeneID" id="25734061"/>
<dbReference type="KEGG" id="mng:MNEG_16314"/>
<sequence length="224" mass="23340">MELLLPLAAFAADTVANARLVVLWGLSPPSPRLWPSYALLALLLLPHACVALVELLRVLLAAAALPAALRASAPAAPAEQQLAAACGWVMAAPWWAAVPALLLLTGPCLVVLSVALPLTLPLHLLGLTGHGAAQRYVELLQACSAATLAPCSAVILTGLLLAGNSPDTPLLTPTLYWVVLLAAMCDMAAALHLALRRAREERLRDERRRHRLAAAAAGAAATEP</sequence>
<keyword evidence="1" id="KW-0472">Membrane</keyword>
<feature type="transmembrane region" description="Helical" evidence="1">
    <location>
        <begin position="34"/>
        <end position="60"/>
    </location>
</feature>
<evidence type="ECO:0000256" key="1">
    <source>
        <dbReference type="SAM" id="Phobius"/>
    </source>
</evidence>
<feature type="transmembrane region" description="Helical" evidence="1">
    <location>
        <begin position="139"/>
        <end position="162"/>
    </location>
</feature>
<dbReference type="RefSeq" id="XP_013890669.1">
    <property type="nucleotide sequence ID" value="XM_014035215.1"/>
</dbReference>
<proteinExistence type="predicted"/>
<reference evidence="2 3" key="1">
    <citation type="journal article" date="2013" name="BMC Genomics">
        <title>Reconstruction of the lipid metabolism for the microalga Monoraphidium neglectum from its genome sequence reveals characteristics suitable for biofuel production.</title>
        <authorList>
            <person name="Bogen C."/>
            <person name="Al-Dilaimi A."/>
            <person name="Albersmeier A."/>
            <person name="Wichmann J."/>
            <person name="Grundmann M."/>
            <person name="Rupp O."/>
            <person name="Lauersen K.J."/>
            <person name="Blifernez-Klassen O."/>
            <person name="Kalinowski J."/>
            <person name="Goesmann A."/>
            <person name="Mussgnug J.H."/>
            <person name="Kruse O."/>
        </authorList>
    </citation>
    <scope>NUCLEOTIDE SEQUENCE [LARGE SCALE GENOMIC DNA]</scope>
    <source>
        <strain evidence="2 3">SAG 48.87</strain>
    </source>
</reference>
<organism evidence="2 3">
    <name type="scientific">Monoraphidium neglectum</name>
    <dbReference type="NCBI Taxonomy" id="145388"/>
    <lineage>
        <taxon>Eukaryota</taxon>
        <taxon>Viridiplantae</taxon>
        <taxon>Chlorophyta</taxon>
        <taxon>core chlorophytes</taxon>
        <taxon>Chlorophyceae</taxon>
        <taxon>CS clade</taxon>
        <taxon>Sphaeropleales</taxon>
        <taxon>Selenastraceae</taxon>
        <taxon>Monoraphidium</taxon>
    </lineage>
</organism>
<feature type="transmembrane region" description="Helical" evidence="1">
    <location>
        <begin position="174"/>
        <end position="195"/>
    </location>
</feature>